<dbReference type="InterPro" id="IPR013154">
    <property type="entry name" value="ADH-like_N"/>
</dbReference>
<accession>A0A672MYV6</accession>
<evidence type="ECO:0000256" key="3">
    <source>
        <dbReference type="SAM" id="SignalP"/>
    </source>
</evidence>
<dbReference type="PANTHER" id="PTHR43880:SF32">
    <property type="entry name" value="S-(HYDROXYMETHYL)GLUTATHIONE DEHYDROGENASE"/>
    <property type="match status" value="1"/>
</dbReference>
<dbReference type="InParanoid" id="A0A672MYV6"/>
<proteinExistence type="predicted"/>
<dbReference type="InterPro" id="IPR011032">
    <property type="entry name" value="GroES-like_sf"/>
</dbReference>
<evidence type="ECO:0000256" key="2">
    <source>
        <dbReference type="ARBA" id="ARBA00022833"/>
    </source>
</evidence>
<sequence>MSYLLFLMNLMHHLAWEAEKALSIEEVEVAPPNIFSFQIVAFVVRHSDWIYLYDVAKTKPWSFPLILGDEGAGIVESVVPGVTKVSKGKPKKSIINTFNLLTSNKI</sequence>
<organism evidence="5 6">
    <name type="scientific">Sinocyclocheilus grahami</name>
    <name type="common">Dianchi golden-line fish</name>
    <name type="synonym">Barbus grahami</name>
    <dbReference type="NCBI Taxonomy" id="75366"/>
    <lineage>
        <taxon>Eukaryota</taxon>
        <taxon>Metazoa</taxon>
        <taxon>Chordata</taxon>
        <taxon>Craniata</taxon>
        <taxon>Vertebrata</taxon>
        <taxon>Euteleostomi</taxon>
        <taxon>Actinopterygii</taxon>
        <taxon>Neopterygii</taxon>
        <taxon>Teleostei</taxon>
        <taxon>Ostariophysi</taxon>
        <taxon>Cypriniformes</taxon>
        <taxon>Cyprinidae</taxon>
        <taxon>Cyprininae</taxon>
        <taxon>Sinocyclocheilus</taxon>
    </lineage>
</organism>
<dbReference type="PANTHER" id="PTHR43880">
    <property type="entry name" value="ALCOHOL DEHYDROGENASE"/>
    <property type="match status" value="1"/>
</dbReference>
<dbReference type="Ensembl" id="ENSSGRT00000043860.1">
    <property type="protein sequence ID" value="ENSSGRP00000040913.1"/>
    <property type="gene ID" value="ENSSGRG00000022289.1"/>
</dbReference>
<feature type="signal peptide" evidence="3">
    <location>
        <begin position="1"/>
        <end position="17"/>
    </location>
</feature>
<keyword evidence="3" id="KW-0732">Signal</keyword>
<evidence type="ECO:0000259" key="4">
    <source>
        <dbReference type="Pfam" id="PF08240"/>
    </source>
</evidence>
<dbReference type="GO" id="GO:0008270">
    <property type="term" value="F:zinc ion binding"/>
    <property type="evidence" value="ECO:0007669"/>
    <property type="project" value="TreeGrafter"/>
</dbReference>
<protein>
    <recommendedName>
        <fullName evidence="4">Alcohol dehydrogenase-like N-terminal domain-containing protein</fullName>
    </recommendedName>
</protein>
<evidence type="ECO:0000313" key="6">
    <source>
        <dbReference type="Proteomes" id="UP000472262"/>
    </source>
</evidence>
<evidence type="ECO:0000256" key="1">
    <source>
        <dbReference type="ARBA" id="ARBA00022723"/>
    </source>
</evidence>
<dbReference type="GO" id="GO:0005829">
    <property type="term" value="C:cytosol"/>
    <property type="evidence" value="ECO:0007669"/>
    <property type="project" value="TreeGrafter"/>
</dbReference>
<keyword evidence="6" id="KW-1185">Reference proteome</keyword>
<dbReference type="Proteomes" id="UP000472262">
    <property type="component" value="Unassembled WGS sequence"/>
</dbReference>
<dbReference type="GO" id="GO:0051903">
    <property type="term" value="F:S-(hydroxymethyl)glutathione dehydrogenase [NAD(P)+] activity"/>
    <property type="evidence" value="ECO:0007669"/>
    <property type="project" value="TreeGrafter"/>
</dbReference>
<dbReference type="SUPFAM" id="SSF50129">
    <property type="entry name" value="GroES-like"/>
    <property type="match status" value="1"/>
</dbReference>
<name>A0A672MYV6_SINGR</name>
<keyword evidence="1" id="KW-0479">Metal-binding</keyword>
<dbReference type="Gene3D" id="3.90.180.10">
    <property type="entry name" value="Medium-chain alcohol dehydrogenases, catalytic domain"/>
    <property type="match status" value="1"/>
</dbReference>
<reference evidence="5" key="1">
    <citation type="submission" date="2025-08" db="UniProtKB">
        <authorList>
            <consortium name="Ensembl"/>
        </authorList>
    </citation>
    <scope>IDENTIFICATION</scope>
</reference>
<evidence type="ECO:0000313" key="5">
    <source>
        <dbReference type="Ensembl" id="ENSSGRP00000040913.1"/>
    </source>
</evidence>
<reference evidence="5" key="2">
    <citation type="submission" date="2025-09" db="UniProtKB">
        <authorList>
            <consortium name="Ensembl"/>
        </authorList>
    </citation>
    <scope>IDENTIFICATION</scope>
</reference>
<feature type="domain" description="Alcohol dehydrogenase-like N-terminal" evidence="4">
    <location>
        <begin position="38"/>
        <end position="89"/>
    </location>
</feature>
<feature type="chain" id="PRO_5025616645" description="Alcohol dehydrogenase-like N-terminal domain-containing protein" evidence="3">
    <location>
        <begin position="18"/>
        <end position="106"/>
    </location>
</feature>
<dbReference type="Pfam" id="PF08240">
    <property type="entry name" value="ADH_N"/>
    <property type="match status" value="1"/>
</dbReference>
<dbReference type="GO" id="GO:0046294">
    <property type="term" value="P:formaldehyde catabolic process"/>
    <property type="evidence" value="ECO:0007669"/>
    <property type="project" value="TreeGrafter"/>
</dbReference>
<dbReference type="AlphaFoldDB" id="A0A672MYV6"/>
<keyword evidence="2" id="KW-0862">Zinc</keyword>